<organism evidence="3">
    <name type="scientific">Wuchereria bancrofti</name>
    <dbReference type="NCBI Taxonomy" id="6293"/>
    <lineage>
        <taxon>Eukaryota</taxon>
        <taxon>Metazoa</taxon>
        <taxon>Ecdysozoa</taxon>
        <taxon>Nematoda</taxon>
        <taxon>Chromadorea</taxon>
        <taxon>Rhabditida</taxon>
        <taxon>Spirurina</taxon>
        <taxon>Spiruromorpha</taxon>
        <taxon>Filarioidea</taxon>
        <taxon>Onchocercidae</taxon>
        <taxon>Wuchereria</taxon>
    </lineage>
</organism>
<evidence type="ECO:0008006" key="4">
    <source>
        <dbReference type="Google" id="ProtNLM"/>
    </source>
</evidence>
<keyword evidence="2" id="KW-0732">Signal</keyword>
<dbReference type="AlphaFoldDB" id="A0A1I8EFL4"/>
<accession>A0A1I8EFL4</accession>
<dbReference type="Gene3D" id="1.20.1070.10">
    <property type="entry name" value="Rhodopsin 7-helix transmembrane proteins"/>
    <property type="match status" value="1"/>
</dbReference>
<feature type="signal peptide" evidence="2">
    <location>
        <begin position="1"/>
        <end position="22"/>
    </location>
</feature>
<protein>
    <recommendedName>
        <fullName evidence="4">G-protein coupled receptors family 1 profile domain-containing protein</fullName>
    </recommendedName>
</protein>
<keyword evidence="1" id="KW-0812">Transmembrane</keyword>
<dbReference type="WBParaSite" id="maker-PairedContig_1845-snap-gene-0.1-mRNA-1">
    <property type="protein sequence ID" value="maker-PairedContig_1845-snap-gene-0.1-mRNA-1"/>
    <property type="gene ID" value="maker-PairedContig_1845-snap-gene-0.1"/>
</dbReference>
<name>A0A1I8EFL4_WUCBA</name>
<sequence length="195" mass="22240">MVTYSSYYVAALLLILPLNCNGENTTSIFDIREAKYKTAKYTVILLFPIFLLYGIASNVLMAIVCCSRGNLYGRAFILITFQIIICNLISFTPHMIVVLPEILLNKNSSYISKTWINHLFSTINTSSFYGVLHFAFLWTLNRFLSIIFPKCNAFFESAKLYFLLIFVWLTAFGMSKTIVSSYMETVDCRGSKNLS</sequence>
<dbReference type="PANTHER" id="PTHR22718">
    <property type="entry name" value="SERPENTINE RECEPTOR, CLASS X"/>
    <property type="match status" value="1"/>
</dbReference>
<evidence type="ECO:0000313" key="3">
    <source>
        <dbReference type="WBParaSite" id="maker-PairedContig_1845-snap-gene-0.1-mRNA-1"/>
    </source>
</evidence>
<feature type="transmembrane region" description="Helical" evidence="1">
    <location>
        <begin position="41"/>
        <end position="64"/>
    </location>
</feature>
<reference evidence="3" key="1">
    <citation type="submission" date="2016-11" db="UniProtKB">
        <authorList>
            <consortium name="WormBaseParasite"/>
        </authorList>
    </citation>
    <scope>IDENTIFICATION</scope>
    <source>
        <strain evidence="3">pt0022</strain>
    </source>
</reference>
<feature type="transmembrane region" description="Helical" evidence="1">
    <location>
        <begin position="76"/>
        <end position="99"/>
    </location>
</feature>
<dbReference type="PANTHER" id="PTHR22718:SF11">
    <property type="entry name" value="7TM GPCR SERPENTINE RECEPTOR CLASS X (SRX) DOMAIN-CONTAINING PROTEIN"/>
    <property type="match status" value="1"/>
</dbReference>
<evidence type="ECO:0000256" key="1">
    <source>
        <dbReference type="SAM" id="Phobius"/>
    </source>
</evidence>
<feature type="chain" id="PRO_5009318156" description="G-protein coupled receptors family 1 profile domain-containing protein" evidence="2">
    <location>
        <begin position="23"/>
        <end position="195"/>
    </location>
</feature>
<feature type="transmembrane region" description="Helical" evidence="1">
    <location>
        <begin position="160"/>
        <end position="183"/>
    </location>
</feature>
<feature type="transmembrane region" description="Helical" evidence="1">
    <location>
        <begin position="119"/>
        <end position="140"/>
    </location>
</feature>
<evidence type="ECO:0000256" key="2">
    <source>
        <dbReference type="SAM" id="SignalP"/>
    </source>
</evidence>
<proteinExistence type="predicted"/>
<keyword evidence="1" id="KW-1133">Transmembrane helix</keyword>
<keyword evidence="1" id="KW-0472">Membrane</keyword>